<evidence type="ECO:0000313" key="3">
    <source>
        <dbReference type="Proteomes" id="UP001153069"/>
    </source>
</evidence>
<dbReference type="EMBL" id="CAICTM010000580">
    <property type="protein sequence ID" value="CAB9513268.1"/>
    <property type="molecule type" value="Genomic_DNA"/>
</dbReference>
<feature type="compositionally biased region" description="Basic residues" evidence="1">
    <location>
        <begin position="74"/>
        <end position="86"/>
    </location>
</feature>
<accession>A0A9N8HJY9</accession>
<evidence type="ECO:0000256" key="1">
    <source>
        <dbReference type="SAM" id="MobiDB-lite"/>
    </source>
</evidence>
<name>A0A9N8HJY9_9STRA</name>
<dbReference type="AlphaFoldDB" id="A0A9N8HJY9"/>
<dbReference type="Proteomes" id="UP001153069">
    <property type="component" value="Unassembled WGS sequence"/>
</dbReference>
<evidence type="ECO:0000313" key="2">
    <source>
        <dbReference type="EMBL" id="CAB9513268.1"/>
    </source>
</evidence>
<comment type="caution">
    <text evidence="2">The sequence shown here is derived from an EMBL/GenBank/DDBJ whole genome shotgun (WGS) entry which is preliminary data.</text>
</comment>
<reference evidence="2" key="1">
    <citation type="submission" date="2020-06" db="EMBL/GenBank/DDBJ databases">
        <authorList>
            <consortium name="Plant Systems Biology data submission"/>
        </authorList>
    </citation>
    <scope>NUCLEOTIDE SEQUENCE</scope>
    <source>
        <strain evidence="2">D6</strain>
    </source>
</reference>
<organism evidence="2 3">
    <name type="scientific">Seminavis robusta</name>
    <dbReference type="NCBI Taxonomy" id="568900"/>
    <lineage>
        <taxon>Eukaryota</taxon>
        <taxon>Sar</taxon>
        <taxon>Stramenopiles</taxon>
        <taxon>Ochrophyta</taxon>
        <taxon>Bacillariophyta</taxon>
        <taxon>Bacillariophyceae</taxon>
        <taxon>Bacillariophycidae</taxon>
        <taxon>Naviculales</taxon>
        <taxon>Naviculaceae</taxon>
        <taxon>Seminavis</taxon>
    </lineage>
</organism>
<protein>
    <submittedName>
        <fullName evidence="2">Uncharacterized protein</fullName>
    </submittedName>
</protein>
<keyword evidence="3" id="KW-1185">Reference proteome</keyword>
<feature type="region of interest" description="Disordered" evidence="1">
    <location>
        <begin position="1"/>
        <end position="91"/>
    </location>
</feature>
<feature type="compositionally biased region" description="Low complexity" evidence="1">
    <location>
        <begin position="36"/>
        <end position="49"/>
    </location>
</feature>
<sequence length="253" mass="29105">MSASEHQQEQTSPRPRAPQQKRRPRSSRKDSDMESSTRSQKSSGSSPSSNTRDMRRTSSKRRLETNDHSESPRRRQPKRSAVQRRRVSFEMDEKKRVKTHVRRIPLAKSLSTQETLWWSKEELAGIMEREQNVFEVFSKCCTSYVDTVLKLWDQCENSEHQQPKSLSGDEIEKLVNAPARGMENDVVITLLPGSRDRAIKSVIETQHAMAEAGYKVRTTTMRRRYRNLSRTASEFAKNIAEGDAQVAAAILRQ</sequence>
<feature type="compositionally biased region" description="Polar residues" evidence="1">
    <location>
        <begin position="1"/>
        <end position="11"/>
    </location>
</feature>
<feature type="compositionally biased region" description="Basic and acidic residues" evidence="1">
    <location>
        <begin position="52"/>
        <end position="73"/>
    </location>
</feature>
<proteinExistence type="predicted"/>
<gene>
    <name evidence="2" type="ORF">SEMRO_581_G170390.1</name>
</gene>